<sequence length="444" mass="46988">MQGWKAGVKANISVKGKAATCASRVLQGYAAPYSATVAQLLERQGANLVANLDMDEFGMGSYGIHSSSGHTVNPLDRRRVAGGSSSGCAASVADGSVRVAIGTDTGGSVRLPASYCGVIGFKPTYGRFSRWGVISYASSLDTVGILSRSVDDCEKVYGVLNVRDPKDPTSLKLPNSSSVLSKSTESPLNGLSIGVPTHISPLLSQTVLERYSDALYHLESLGATIKPISLNHMEHALGSYYTIACAEASSNLARYDGIRYGSQTSSTTAAENKTANAIEDVRFLFGDVVQRRIMLGSFVLGSSAYSSYFAQSQKIRRLVQQSYNAVFKDSHPITPSASQQLVDFILTPASATTAPLKSTVEAGEIEDECNDDVLTVPISLAGLPAIVLPWNNVNSSAAAAQAADAACKSDEDMPVGMQLVAQFGHDAKLFSVAKVMESRKFQSQ</sequence>
<protein>
    <recommendedName>
        <fullName evidence="7">Glutamyl-tRNA(Gln) amidotransferase subunit A, mitochondrial</fullName>
        <shortName evidence="7">Glu-AdT subunit A</shortName>
        <ecNumber evidence="7">6.3.5.7</ecNumber>
    </recommendedName>
</protein>
<dbReference type="GO" id="GO:0032543">
    <property type="term" value="P:mitochondrial translation"/>
    <property type="evidence" value="ECO:0007669"/>
    <property type="project" value="UniProtKB-UniRule"/>
</dbReference>
<dbReference type="GO" id="GO:0005739">
    <property type="term" value="C:mitochondrion"/>
    <property type="evidence" value="ECO:0007669"/>
    <property type="project" value="UniProtKB-SubCell"/>
</dbReference>
<keyword evidence="7" id="KW-0496">Mitochondrion</keyword>
<evidence type="ECO:0000259" key="8">
    <source>
        <dbReference type="Pfam" id="PF01425"/>
    </source>
</evidence>
<evidence type="ECO:0000313" key="10">
    <source>
        <dbReference type="Proteomes" id="UP000320333"/>
    </source>
</evidence>
<evidence type="ECO:0000256" key="3">
    <source>
        <dbReference type="ARBA" id="ARBA00022741"/>
    </source>
</evidence>
<dbReference type="OrthoDB" id="5423360at2759"/>
<dbReference type="GO" id="GO:0005524">
    <property type="term" value="F:ATP binding"/>
    <property type="evidence" value="ECO:0007669"/>
    <property type="project" value="UniProtKB-KW"/>
</dbReference>
<evidence type="ECO:0000256" key="1">
    <source>
        <dbReference type="ARBA" id="ARBA00008069"/>
    </source>
</evidence>
<dbReference type="InterPro" id="IPR023631">
    <property type="entry name" value="Amidase_dom"/>
</dbReference>
<feature type="domain" description="Amidase" evidence="8">
    <location>
        <begin position="7"/>
        <end position="429"/>
    </location>
</feature>
<comment type="subcellular location">
    <subcellularLocation>
        <location evidence="7">Mitochondrion</location>
    </subcellularLocation>
</comment>
<dbReference type="EMBL" id="QEAP01000060">
    <property type="protein sequence ID" value="TPX76031.1"/>
    <property type="molecule type" value="Genomic_DNA"/>
</dbReference>
<dbReference type="InterPro" id="IPR036928">
    <property type="entry name" value="AS_sf"/>
</dbReference>
<dbReference type="GO" id="GO:0070681">
    <property type="term" value="P:glutaminyl-tRNAGln biosynthesis via transamidation"/>
    <property type="evidence" value="ECO:0007669"/>
    <property type="project" value="UniProtKB-UniRule"/>
</dbReference>
<dbReference type="STRING" id="246404.A0A507FHW7"/>
<comment type="function">
    <text evidence="7">Allows the formation of correctly charged Gln-tRNA(Gln) through the transamidation of misacylated Glu-tRNA(Gln) in the mitochondria. The reaction takes place in the presence of glutamine and ATP through an activated gamma-phospho-Glu-tRNA(Gln).</text>
</comment>
<name>A0A507FHW7_9FUNG</name>
<dbReference type="InterPro" id="IPR004412">
    <property type="entry name" value="GatA"/>
</dbReference>
<feature type="active site" description="Charge relay system" evidence="7">
    <location>
        <position position="84"/>
    </location>
</feature>
<dbReference type="Pfam" id="PF01425">
    <property type="entry name" value="Amidase"/>
    <property type="match status" value="1"/>
</dbReference>
<proteinExistence type="inferred from homology"/>
<dbReference type="Proteomes" id="UP000320333">
    <property type="component" value="Unassembled WGS sequence"/>
</dbReference>
<keyword evidence="10" id="KW-1185">Reference proteome</keyword>
<evidence type="ECO:0000256" key="5">
    <source>
        <dbReference type="ARBA" id="ARBA00022917"/>
    </source>
</evidence>
<gene>
    <name evidence="9" type="ORF">CcCBS67573_g02694</name>
</gene>
<comment type="subunit">
    <text evidence="7">Subunit of the heterotrimeric GatCAB amidotransferase (AdT) complex, composed of A, B and C subunits.</text>
</comment>
<dbReference type="Gene3D" id="3.90.1300.10">
    <property type="entry name" value="Amidase signature (AS) domain"/>
    <property type="match status" value="1"/>
</dbReference>
<keyword evidence="5 7" id="KW-0648">Protein biosynthesis</keyword>
<dbReference type="AlphaFoldDB" id="A0A507FHW7"/>
<dbReference type="GO" id="GO:0030956">
    <property type="term" value="C:glutamyl-tRNA(Gln) amidotransferase complex"/>
    <property type="evidence" value="ECO:0007669"/>
    <property type="project" value="UniProtKB-UniRule"/>
</dbReference>
<accession>A0A507FHW7</accession>
<dbReference type="PANTHER" id="PTHR11895">
    <property type="entry name" value="TRANSAMIDASE"/>
    <property type="match status" value="1"/>
</dbReference>
<evidence type="ECO:0000313" key="9">
    <source>
        <dbReference type="EMBL" id="TPX76031.1"/>
    </source>
</evidence>
<keyword evidence="2 7" id="KW-0436">Ligase</keyword>
<dbReference type="SUPFAM" id="SSF75304">
    <property type="entry name" value="Amidase signature (AS) enzymes"/>
    <property type="match status" value="1"/>
</dbReference>
<dbReference type="PROSITE" id="PS00571">
    <property type="entry name" value="AMIDASES"/>
    <property type="match status" value="1"/>
</dbReference>
<organism evidence="9 10">
    <name type="scientific">Chytriomyces confervae</name>
    <dbReference type="NCBI Taxonomy" id="246404"/>
    <lineage>
        <taxon>Eukaryota</taxon>
        <taxon>Fungi</taxon>
        <taxon>Fungi incertae sedis</taxon>
        <taxon>Chytridiomycota</taxon>
        <taxon>Chytridiomycota incertae sedis</taxon>
        <taxon>Chytridiomycetes</taxon>
        <taxon>Chytridiales</taxon>
        <taxon>Chytriomycetaceae</taxon>
        <taxon>Chytriomyces</taxon>
    </lineage>
</organism>
<feature type="active site" description="Charge relay system" evidence="7">
    <location>
        <position position="9"/>
    </location>
</feature>
<keyword evidence="4 7" id="KW-0067">ATP-binding</keyword>
<evidence type="ECO:0000256" key="6">
    <source>
        <dbReference type="ARBA" id="ARBA00047407"/>
    </source>
</evidence>
<comment type="caution">
    <text evidence="9">The sequence shown here is derived from an EMBL/GenBank/DDBJ whole genome shotgun (WGS) entry which is preliminary data.</text>
</comment>
<evidence type="ECO:0000256" key="7">
    <source>
        <dbReference type="HAMAP-Rule" id="MF_03150"/>
    </source>
</evidence>
<evidence type="ECO:0000256" key="2">
    <source>
        <dbReference type="ARBA" id="ARBA00022598"/>
    </source>
</evidence>
<dbReference type="InterPro" id="IPR000120">
    <property type="entry name" value="Amidase"/>
</dbReference>
<comment type="similarity">
    <text evidence="1 7">Belongs to the amidase family. GatA subfamily.</text>
</comment>
<comment type="catalytic activity">
    <reaction evidence="6 7">
        <text>L-glutamyl-tRNA(Gln) + L-glutamine + ATP + H2O = L-glutaminyl-tRNA(Gln) + L-glutamate + ADP + phosphate + H(+)</text>
        <dbReference type="Rhea" id="RHEA:17521"/>
        <dbReference type="Rhea" id="RHEA-COMP:9681"/>
        <dbReference type="Rhea" id="RHEA-COMP:9684"/>
        <dbReference type="ChEBI" id="CHEBI:15377"/>
        <dbReference type="ChEBI" id="CHEBI:15378"/>
        <dbReference type="ChEBI" id="CHEBI:29985"/>
        <dbReference type="ChEBI" id="CHEBI:30616"/>
        <dbReference type="ChEBI" id="CHEBI:43474"/>
        <dbReference type="ChEBI" id="CHEBI:58359"/>
        <dbReference type="ChEBI" id="CHEBI:78520"/>
        <dbReference type="ChEBI" id="CHEBI:78521"/>
        <dbReference type="ChEBI" id="CHEBI:456216"/>
        <dbReference type="EC" id="6.3.5.7"/>
    </reaction>
</comment>
<feature type="active site" description="Acyl-ester intermediate" evidence="7">
    <location>
        <position position="108"/>
    </location>
</feature>
<dbReference type="HAMAP" id="MF_00120">
    <property type="entry name" value="GatA"/>
    <property type="match status" value="1"/>
</dbReference>
<keyword evidence="3 7" id="KW-0547">Nucleotide-binding</keyword>
<dbReference type="EC" id="6.3.5.7" evidence="7"/>
<reference evidence="9 10" key="1">
    <citation type="journal article" date="2019" name="Sci. Rep.">
        <title>Comparative genomics of chytrid fungi reveal insights into the obligate biotrophic and pathogenic lifestyle of Synchytrium endobioticum.</title>
        <authorList>
            <person name="van de Vossenberg B.T.L.H."/>
            <person name="Warris S."/>
            <person name="Nguyen H.D.T."/>
            <person name="van Gent-Pelzer M.P.E."/>
            <person name="Joly D.L."/>
            <person name="van de Geest H.C."/>
            <person name="Bonants P.J.M."/>
            <person name="Smith D.S."/>
            <person name="Levesque C.A."/>
            <person name="van der Lee T.A.J."/>
        </authorList>
    </citation>
    <scope>NUCLEOTIDE SEQUENCE [LARGE SCALE GENOMIC DNA]</scope>
    <source>
        <strain evidence="9 10">CBS 675.73</strain>
    </source>
</reference>
<dbReference type="GO" id="GO:0050567">
    <property type="term" value="F:glutaminyl-tRNA synthase (glutamine-hydrolyzing) activity"/>
    <property type="evidence" value="ECO:0007669"/>
    <property type="project" value="UniProtKB-UniRule"/>
</dbReference>
<evidence type="ECO:0000256" key="4">
    <source>
        <dbReference type="ARBA" id="ARBA00022840"/>
    </source>
</evidence>
<dbReference type="InterPro" id="IPR020556">
    <property type="entry name" value="Amidase_CS"/>
</dbReference>
<dbReference type="PANTHER" id="PTHR11895:SF7">
    <property type="entry name" value="GLUTAMYL-TRNA(GLN) AMIDOTRANSFERASE SUBUNIT A, MITOCHONDRIAL"/>
    <property type="match status" value="1"/>
</dbReference>